<accession>D5VTS0</accession>
<dbReference type="Proteomes" id="UP000002061">
    <property type="component" value="Chromosome"/>
</dbReference>
<dbReference type="EMBL" id="CP002009">
    <property type="protein sequence ID" value="ADG13973.1"/>
    <property type="molecule type" value="Genomic_DNA"/>
</dbReference>
<proteinExistence type="predicted"/>
<sequence length="106" mass="10630">MNIFKSNILKGFAAVAMLCMIGALVAEPVALGDISWAATWVVNNIMHNSVSGDAQYDTIVTSTGALAAYGFKNGIRFAVRGVVIGASAGPEGAIAGAVLGFAAGVA</sequence>
<dbReference type="HOGENOM" id="CLU_2217071_0_0_2"/>
<name>D5VTS0_METIM</name>
<dbReference type="STRING" id="573063.Metin_1323"/>
<organism evidence="1 2">
    <name type="scientific">Methanocaldococcus infernus (strain DSM 11812 / JCM 15783 / ME)</name>
    <dbReference type="NCBI Taxonomy" id="573063"/>
    <lineage>
        <taxon>Archaea</taxon>
        <taxon>Methanobacteriati</taxon>
        <taxon>Methanobacteriota</taxon>
        <taxon>Methanomada group</taxon>
        <taxon>Methanococci</taxon>
        <taxon>Methanococcales</taxon>
        <taxon>Methanocaldococcaceae</taxon>
        <taxon>Methanocaldococcus</taxon>
    </lineage>
</organism>
<evidence type="ECO:0000313" key="2">
    <source>
        <dbReference type="Proteomes" id="UP000002061"/>
    </source>
</evidence>
<dbReference type="KEGG" id="mif:Metin_1323"/>
<reference evidence="1" key="1">
    <citation type="submission" date="2010-04" db="EMBL/GenBank/DDBJ databases">
        <title>Complete sequence of Methanocaldococcus infernus ME.</title>
        <authorList>
            <consortium name="US DOE Joint Genome Institute"/>
            <person name="Lucas S."/>
            <person name="Copeland A."/>
            <person name="Lapidus A."/>
            <person name="Cheng J.-F."/>
            <person name="Bruce D."/>
            <person name="Goodwin L."/>
            <person name="Pitluck S."/>
            <person name="Munk A.C."/>
            <person name="Detter J.C."/>
            <person name="Han C."/>
            <person name="Tapia R."/>
            <person name="Land M."/>
            <person name="Hauser L."/>
            <person name="Kyrpides N."/>
            <person name="Mikhailova N."/>
            <person name="Sieprawska-Lupa M."/>
            <person name="Whitman W.B."/>
            <person name="Woyke T."/>
        </authorList>
    </citation>
    <scope>NUCLEOTIDE SEQUENCE [LARGE SCALE GENOMIC DNA]</scope>
    <source>
        <strain evidence="1">ME</strain>
    </source>
</reference>
<keyword evidence="2" id="KW-1185">Reference proteome</keyword>
<gene>
    <name evidence="1" type="ordered locus">Metin_1323</name>
</gene>
<dbReference type="eggNOG" id="arCOG10897">
    <property type="taxonomic scope" value="Archaea"/>
</dbReference>
<dbReference type="AlphaFoldDB" id="D5VTS0"/>
<protein>
    <submittedName>
        <fullName evidence="1">Uncharacterized protein</fullName>
    </submittedName>
</protein>
<evidence type="ECO:0000313" key="1">
    <source>
        <dbReference type="EMBL" id="ADG13973.1"/>
    </source>
</evidence>